<reference evidence="2 3" key="1">
    <citation type="journal article" date="2021" name="Commun. Biol.">
        <title>The genome of Shorea leprosula (Dipterocarpaceae) highlights the ecological relevance of drought in aseasonal tropical rainforests.</title>
        <authorList>
            <person name="Ng K.K.S."/>
            <person name="Kobayashi M.J."/>
            <person name="Fawcett J.A."/>
            <person name="Hatakeyama M."/>
            <person name="Paape T."/>
            <person name="Ng C.H."/>
            <person name="Ang C.C."/>
            <person name="Tnah L.H."/>
            <person name="Lee C.T."/>
            <person name="Nishiyama T."/>
            <person name="Sese J."/>
            <person name="O'Brien M.J."/>
            <person name="Copetti D."/>
            <person name="Mohd Noor M.I."/>
            <person name="Ong R.C."/>
            <person name="Putra M."/>
            <person name="Sireger I.Z."/>
            <person name="Indrioko S."/>
            <person name="Kosugi Y."/>
            <person name="Izuno A."/>
            <person name="Isagi Y."/>
            <person name="Lee S.L."/>
            <person name="Shimizu K.K."/>
        </authorList>
    </citation>
    <scope>NUCLEOTIDE SEQUENCE [LARGE SCALE GENOMIC DNA]</scope>
    <source>
        <strain evidence="2">214</strain>
    </source>
</reference>
<protein>
    <submittedName>
        <fullName evidence="2">Uncharacterized protein</fullName>
    </submittedName>
</protein>
<comment type="caution">
    <text evidence="2">The sequence shown here is derived from an EMBL/GenBank/DDBJ whole genome shotgun (WGS) entry which is preliminary data.</text>
</comment>
<accession>A0AAV5JGE9</accession>
<keyword evidence="1" id="KW-0175">Coiled coil</keyword>
<evidence type="ECO:0000313" key="3">
    <source>
        <dbReference type="Proteomes" id="UP001054252"/>
    </source>
</evidence>
<keyword evidence="3" id="KW-1185">Reference proteome</keyword>
<evidence type="ECO:0000313" key="2">
    <source>
        <dbReference type="EMBL" id="GKV11563.1"/>
    </source>
</evidence>
<evidence type="ECO:0000256" key="1">
    <source>
        <dbReference type="SAM" id="Coils"/>
    </source>
</evidence>
<organism evidence="2 3">
    <name type="scientific">Rubroshorea leprosula</name>
    <dbReference type="NCBI Taxonomy" id="152421"/>
    <lineage>
        <taxon>Eukaryota</taxon>
        <taxon>Viridiplantae</taxon>
        <taxon>Streptophyta</taxon>
        <taxon>Embryophyta</taxon>
        <taxon>Tracheophyta</taxon>
        <taxon>Spermatophyta</taxon>
        <taxon>Magnoliopsida</taxon>
        <taxon>eudicotyledons</taxon>
        <taxon>Gunneridae</taxon>
        <taxon>Pentapetalae</taxon>
        <taxon>rosids</taxon>
        <taxon>malvids</taxon>
        <taxon>Malvales</taxon>
        <taxon>Dipterocarpaceae</taxon>
        <taxon>Rubroshorea</taxon>
    </lineage>
</organism>
<proteinExistence type="predicted"/>
<gene>
    <name evidence="2" type="ORF">SLEP1_g22811</name>
</gene>
<name>A0AAV5JGE9_9ROSI</name>
<feature type="coiled-coil region" evidence="1">
    <location>
        <begin position="123"/>
        <end position="150"/>
    </location>
</feature>
<dbReference type="AlphaFoldDB" id="A0AAV5JGE9"/>
<sequence length="197" mass="22162">MICALDDFLEIDTLEKLGSLPSQTNGGVLSLNVGEQVIVEDGEVDFHDRWPSMKETIVLSSPAMASSNSTKLKPTFSYITKPLEPISSQALQNRMKSLPARMLKKEINLLLSYERRSSNQIVHHSLSKEINELTEKKGSLKTKIESLKNELDSEKLIKLENSKVVAIETVAEVERMRQDLETEFEAITNGAWVENNM</sequence>
<dbReference type="EMBL" id="BPVZ01000034">
    <property type="protein sequence ID" value="GKV11563.1"/>
    <property type="molecule type" value="Genomic_DNA"/>
</dbReference>
<dbReference type="Proteomes" id="UP001054252">
    <property type="component" value="Unassembled WGS sequence"/>
</dbReference>